<evidence type="ECO:0000313" key="21">
    <source>
        <dbReference type="EMBL" id="RZN62148.1"/>
    </source>
</evidence>
<comment type="similarity">
    <text evidence="4 19">Belongs to the CobS family.</text>
</comment>
<dbReference type="RefSeq" id="WP_125672256.1">
    <property type="nucleotide sequence ID" value="NZ_RCOS01000137.1"/>
</dbReference>
<evidence type="ECO:0000256" key="6">
    <source>
        <dbReference type="ARBA" id="ARBA00015850"/>
    </source>
</evidence>
<comment type="catalytic activity">
    <reaction evidence="17 19">
        <text>alpha-ribazole + adenosylcob(III)inamide-GDP = adenosylcob(III)alamin + GMP + H(+)</text>
        <dbReference type="Rhea" id="RHEA:16049"/>
        <dbReference type="ChEBI" id="CHEBI:10329"/>
        <dbReference type="ChEBI" id="CHEBI:15378"/>
        <dbReference type="ChEBI" id="CHEBI:18408"/>
        <dbReference type="ChEBI" id="CHEBI:58115"/>
        <dbReference type="ChEBI" id="CHEBI:60487"/>
        <dbReference type="EC" id="2.7.8.26"/>
    </reaction>
</comment>
<proteinExistence type="inferred from homology"/>
<comment type="pathway">
    <text evidence="3 19">Cofactor biosynthesis; adenosylcobalamin biosynthesis; adenosylcobalamin from cob(II)yrinate a,c-diamide: step 7/7.</text>
</comment>
<dbReference type="AlphaFoldDB" id="A0A3R9R1R2"/>
<evidence type="ECO:0000256" key="7">
    <source>
        <dbReference type="ARBA" id="ARBA00022475"/>
    </source>
</evidence>
<evidence type="ECO:0000256" key="5">
    <source>
        <dbReference type="ARBA" id="ARBA00013200"/>
    </source>
</evidence>
<evidence type="ECO:0000256" key="14">
    <source>
        <dbReference type="ARBA" id="ARBA00025228"/>
    </source>
</evidence>
<evidence type="ECO:0000256" key="19">
    <source>
        <dbReference type="HAMAP-Rule" id="MF_00719"/>
    </source>
</evidence>
<evidence type="ECO:0000256" key="11">
    <source>
        <dbReference type="ARBA" id="ARBA00022842"/>
    </source>
</evidence>
<sequence>MSYLIRELRNIISFLTIIPAGMTSDCLEDVAKYMYLFPLVGAFIGFLSGIFAYILLKVIGPFITGALTLGFILFITGFHHTDGLLDFGDGLMCHGSPEERIRVMHDPHLGAGGFTLGLIIYLITLFSLIELDLNIIIQSLIISETSAKLAMVFIAWAGRSAHKGMGAIVVDVMHGKYRFARLSASLLISFIIILPLTWLAGLIIVAIVLATSYMIVLISNRNFGGVTGDVIGAGNEISRLMSLLAILVIK</sequence>
<evidence type="ECO:0000256" key="18">
    <source>
        <dbReference type="ARBA" id="ARBA00049504"/>
    </source>
</evidence>
<evidence type="ECO:0000256" key="8">
    <source>
        <dbReference type="ARBA" id="ARBA00022573"/>
    </source>
</evidence>
<organism evidence="20 22">
    <name type="scientific">Candidatus Methanodesulfokora washburnensis</name>
    <dbReference type="NCBI Taxonomy" id="2478471"/>
    <lineage>
        <taxon>Archaea</taxon>
        <taxon>Thermoproteota</taxon>
        <taxon>Candidatus Korarchaeia</taxon>
        <taxon>Candidatus Korarchaeia incertae sedis</taxon>
        <taxon>Candidatus Methanodesulfokora</taxon>
    </lineage>
</organism>
<evidence type="ECO:0000256" key="16">
    <source>
        <dbReference type="ARBA" id="ARBA00032853"/>
    </source>
</evidence>
<dbReference type="InterPro" id="IPR003805">
    <property type="entry name" value="CobS"/>
</dbReference>
<gene>
    <name evidence="19 20" type="primary">cobS</name>
    <name evidence="20" type="ORF">D6D85_12300</name>
    <name evidence="21" type="ORF">EF810_03375</name>
</gene>
<keyword evidence="7 19" id="KW-1003">Cell membrane</keyword>
<comment type="catalytic activity">
    <reaction evidence="18 19">
        <text>alpha-ribazole 5'-phosphate + adenosylcob(III)inamide-GDP = adenosylcob(III)alamin 5'-phosphate + GMP + H(+)</text>
        <dbReference type="Rhea" id="RHEA:23560"/>
        <dbReference type="ChEBI" id="CHEBI:15378"/>
        <dbReference type="ChEBI" id="CHEBI:57918"/>
        <dbReference type="ChEBI" id="CHEBI:58115"/>
        <dbReference type="ChEBI" id="CHEBI:60487"/>
        <dbReference type="ChEBI" id="CHEBI:60493"/>
        <dbReference type="EC" id="2.7.8.26"/>
    </reaction>
</comment>
<feature type="transmembrane region" description="Helical" evidence="19">
    <location>
        <begin position="62"/>
        <end position="78"/>
    </location>
</feature>
<comment type="function">
    <text evidence="14 19">Joins adenosylcobinamide-GDP and alpha-ribazole to generate adenosylcobalamin (Ado-cobalamin). Also synthesizes adenosylcobalamin 5'-phosphate from adenosylcobinamide-GDP and alpha-ribazole 5'-phosphate.</text>
</comment>
<evidence type="ECO:0000256" key="9">
    <source>
        <dbReference type="ARBA" id="ARBA00022679"/>
    </source>
</evidence>
<evidence type="ECO:0000256" key="13">
    <source>
        <dbReference type="ARBA" id="ARBA00023136"/>
    </source>
</evidence>
<evidence type="ECO:0000256" key="10">
    <source>
        <dbReference type="ARBA" id="ARBA00022692"/>
    </source>
</evidence>
<name>A0A3R9R1R2_9CREN</name>
<keyword evidence="11 19" id="KW-0460">Magnesium</keyword>
<dbReference type="Proteomes" id="UP000277582">
    <property type="component" value="Unassembled WGS sequence"/>
</dbReference>
<keyword evidence="12 19" id="KW-1133">Transmembrane helix</keyword>
<dbReference type="EMBL" id="RXII01000053">
    <property type="protein sequence ID" value="RZN62148.1"/>
    <property type="molecule type" value="Genomic_DNA"/>
</dbReference>
<evidence type="ECO:0000256" key="17">
    <source>
        <dbReference type="ARBA" id="ARBA00048623"/>
    </source>
</evidence>
<evidence type="ECO:0000313" key="23">
    <source>
        <dbReference type="Proteomes" id="UP000316217"/>
    </source>
</evidence>
<dbReference type="EMBL" id="RCOS01000137">
    <property type="protein sequence ID" value="RSN72821.1"/>
    <property type="molecule type" value="Genomic_DNA"/>
</dbReference>
<reference evidence="21 23" key="2">
    <citation type="journal article" date="2019" name="Nat. Microbiol.">
        <title>Wide diversity of methane and short-chain alkane metabolisms in uncultured archaea.</title>
        <authorList>
            <person name="Borrel G."/>
            <person name="Adam P.S."/>
            <person name="McKay L.J."/>
            <person name="Chen L.X."/>
            <person name="Sierra-Garcia I.N."/>
            <person name="Sieber C.M."/>
            <person name="Letourneur Q."/>
            <person name="Ghozlane A."/>
            <person name="Andersen G.L."/>
            <person name="Li W.J."/>
            <person name="Hallam S.J."/>
            <person name="Muyzer G."/>
            <person name="de Oliveira V.M."/>
            <person name="Inskeep W.P."/>
            <person name="Banfield J.F."/>
            <person name="Gribaldo S."/>
        </authorList>
    </citation>
    <scope>NUCLEOTIDE SEQUENCE [LARGE SCALE GENOMIC DNA]</scope>
    <source>
        <strain evidence="21">NM4</strain>
    </source>
</reference>
<evidence type="ECO:0000256" key="15">
    <source>
        <dbReference type="ARBA" id="ARBA00032605"/>
    </source>
</evidence>
<accession>A0A3R9R1R2</accession>
<evidence type="ECO:0000313" key="22">
    <source>
        <dbReference type="Proteomes" id="UP000277582"/>
    </source>
</evidence>
<evidence type="ECO:0000256" key="2">
    <source>
        <dbReference type="ARBA" id="ARBA00004651"/>
    </source>
</evidence>
<keyword evidence="9 19" id="KW-0808">Transferase</keyword>
<feature type="transmembrane region" description="Helical" evidence="19">
    <location>
        <begin position="33"/>
        <end position="56"/>
    </location>
</feature>
<evidence type="ECO:0000256" key="3">
    <source>
        <dbReference type="ARBA" id="ARBA00004663"/>
    </source>
</evidence>
<dbReference type="GO" id="GO:0051073">
    <property type="term" value="F:adenosylcobinamide-GDP ribazoletransferase activity"/>
    <property type="evidence" value="ECO:0007669"/>
    <property type="project" value="UniProtKB-UniRule"/>
</dbReference>
<evidence type="ECO:0000313" key="20">
    <source>
        <dbReference type="EMBL" id="RSN72821.1"/>
    </source>
</evidence>
<dbReference type="GO" id="GO:0009236">
    <property type="term" value="P:cobalamin biosynthetic process"/>
    <property type="evidence" value="ECO:0007669"/>
    <property type="project" value="UniProtKB-UniRule"/>
</dbReference>
<dbReference type="NCBIfam" id="TIGR00317">
    <property type="entry name" value="cobS"/>
    <property type="match status" value="1"/>
</dbReference>
<dbReference type="GO" id="GO:0008818">
    <property type="term" value="F:cobalamin 5'-phosphate synthase activity"/>
    <property type="evidence" value="ECO:0007669"/>
    <property type="project" value="UniProtKB-UniRule"/>
</dbReference>
<dbReference type="OrthoDB" id="11748at2157"/>
<dbReference type="Proteomes" id="UP000316217">
    <property type="component" value="Unassembled WGS sequence"/>
</dbReference>
<feature type="transmembrane region" description="Helical" evidence="19">
    <location>
        <begin position="186"/>
        <end position="218"/>
    </location>
</feature>
<comment type="cofactor">
    <cofactor evidence="1 19">
        <name>Mg(2+)</name>
        <dbReference type="ChEBI" id="CHEBI:18420"/>
    </cofactor>
</comment>
<keyword evidence="8 19" id="KW-0169">Cobalamin biosynthesis</keyword>
<reference evidence="20 22" key="1">
    <citation type="submission" date="2018-10" db="EMBL/GenBank/DDBJ databases">
        <title>Co-occurring genomic capacity for anaerobic methane metabolism and dissimilatory sulfite reduction discovered in the Korarchaeota.</title>
        <authorList>
            <person name="Mckay L.J."/>
            <person name="Dlakic M."/>
            <person name="Fields M.W."/>
            <person name="Delmont T.O."/>
            <person name="Eren A.M."/>
            <person name="Jay Z.J."/>
            <person name="Klingelsmith K.B."/>
            <person name="Rusch D.B."/>
            <person name="Inskeep W.P."/>
        </authorList>
    </citation>
    <scope>NUCLEOTIDE SEQUENCE [LARGE SCALE GENOMIC DNA]</scope>
    <source>
        <strain evidence="20 22">MDKW</strain>
    </source>
</reference>
<dbReference type="GO" id="GO:0005886">
    <property type="term" value="C:plasma membrane"/>
    <property type="evidence" value="ECO:0007669"/>
    <property type="project" value="UniProtKB-SubCell"/>
</dbReference>
<keyword evidence="10 19" id="KW-0812">Transmembrane</keyword>
<dbReference type="PANTHER" id="PTHR34148">
    <property type="entry name" value="ADENOSYLCOBINAMIDE-GDP RIBAZOLETRANSFERASE"/>
    <property type="match status" value="1"/>
</dbReference>
<evidence type="ECO:0000256" key="12">
    <source>
        <dbReference type="ARBA" id="ARBA00022989"/>
    </source>
</evidence>
<evidence type="ECO:0000256" key="4">
    <source>
        <dbReference type="ARBA" id="ARBA00010561"/>
    </source>
</evidence>
<dbReference type="UniPathway" id="UPA00148">
    <property type="reaction ID" value="UER00238"/>
</dbReference>
<protein>
    <recommendedName>
        <fullName evidence="6 19">Adenosylcobinamide-GDP ribazoletransferase</fullName>
        <ecNumber evidence="5 19">2.7.8.26</ecNumber>
    </recommendedName>
    <alternativeName>
        <fullName evidence="16 19">Cobalamin synthase</fullName>
    </alternativeName>
    <alternativeName>
        <fullName evidence="15 19">Cobalamin-5'-phosphate synthase</fullName>
    </alternativeName>
</protein>
<evidence type="ECO:0000256" key="1">
    <source>
        <dbReference type="ARBA" id="ARBA00001946"/>
    </source>
</evidence>
<dbReference type="Pfam" id="PF02654">
    <property type="entry name" value="CobS"/>
    <property type="match status" value="1"/>
</dbReference>
<keyword evidence="22" id="KW-1185">Reference proteome</keyword>
<keyword evidence="13 19" id="KW-0472">Membrane</keyword>
<feature type="transmembrane region" description="Helical" evidence="19">
    <location>
        <begin position="109"/>
        <end position="129"/>
    </location>
</feature>
<dbReference type="EC" id="2.7.8.26" evidence="5 19"/>
<dbReference type="HAMAP" id="MF_00719">
    <property type="entry name" value="CobS"/>
    <property type="match status" value="1"/>
</dbReference>
<dbReference type="PANTHER" id="PTHR34148:SF1">
    <property type="entry name" value="ADENOSYLCOBINAMIDE-GDP RIBAZOLETRANSFERASE"/>
    <property type="match status" value="1"/>
</dbReference>
<comment type="subcellular location">
    <subcellularLocation>
        <location evidence="2 19">Cell membrane</location>
        <topology evidence="2 19">Multi-pass membrane protein</topology>
    </subcellularLocation>
</comment>
<comment type="caution">
    <text evidence="20">The sequence shown here is derived from an EMBL/GenBank/DDBJ whole genome shotgun (WGS) entry which is preliminary data.</text>
</comment>